<reference evidence="4 5" key="1">
    <citation type="submission" date="2024-03" db="EMBL/GenBank/DDBJ databases">
        <title>Whole genome sequencing of Streptomyces racemochromogenes, to identify antimicrobial biosynthetic gene clusters.</title>
        <authorList>
            <person name="Suryawanshi P."/>
            <person name="Krishnaraj P.U."/>
            <person name="Arun Y.P."/>
            <person name="Suryawanshi M.P."/>
            <person name="Rakshit O."/>
        </authorList>
    </citation>
    <scope>NUCLEOTIDE SEQUENCE [LARGE SCALE GENOMIC DNA]</scope>
    <source>
        <strain evidence="4 5">AUDT626</strain>
    </source>
</reference>
<dbReference type="InterPro" id="IPR001227">
    <property type="entry name" value="Ac_transferase_dom_sf"/>
</dbReference>
<feature type="non-terminal residue" evidence="4">
    <location>
        <position position="1"/>
    </location>
</feature>
<feature type="non-terminal residue" evidence="4">
    <location>
        <position position="117"/>
    </location>
</feature>
<evidence type="ECO:0000259" key="3">
    <source>
        <dbReference type="Pfam" id="PF00698"/>
    </source>
</evidence>
<keyword evidence="4" id="KW-0012">Acyltransferase</keyword>
<dbReference type="PANTHER" id="PTHR43775">
    <property type="entry name" value="FATTY ACID SYNTHASE"/>
    <property type="match status" value="1"/>
</dbReference>
<dbReference type="SUPFAM" id="SSF52151">
    <property type="entry name" value="FabD/lysophospholipase-like"/>
    <property type="match status" value="1"/>
</dbReference>
<feature type="domain" description="Malonyl-CoA:ACP transacylase (MAT)" evidence="3">
    <location>
        <begin position="3"/>
        <end position="89"/>
    </location>
</feature>
<dbReference type="InterPro" id="IPR014043">
    <property type="entry name" value="Acyl_transferase_dom"/>
</dbReference>
<dbReference type="GO" id="GO:0016746">
    <property type="term" value="F:acyltransferase activity"/>
    <property type="evidence" value="ECO:0007669"/>
    <property type="project" value="UniProtKB-KW"/>
</dbReference>
<keyword evidence="1" id="KW-0808">Transferase</keyword>
<dbReference type="Gene3D" id="3.40.366.10">
    <property type="entry name" value="Malonyl-Coenzyme A Acyl Carrier Protein, domain 2"/>
    <property type="match status" value="1"/>
</dbReference>
<evidence type="ECO:0000313" key="5">
    <source>
        <dbReference type="Proteomes" id="UP001610631"/>
    </source>
</evidence>
<evidence type="ECO:0000313" key="4">
    <source>
        <dbReference type="EMBL" id="MFH7600690.1"/>
    </source>
</evidence>
<organism evidence="4 5">
    <name type="scientific">Streptomyces racemochromogenes</name>
    <dbReference type="NCBI Taxonomy" id="67353"/>
    <lineage>
        <taxon>Bacteria</taxon>
        <taxon>Bacillati</taxon>
        <taxon>Actinomycetota</taxon>
        <taxon>Actinomycetes</taxon>
        <taxon>Kitasatosporales</taxon>
        <taxon>Streptomycetaceae</taxon>
        <taxon>Streptomyces</taxon>
    </lineage>
</organism>
<proteinExistence type="predicted"/>
<protein>
    <submittedName>
        <fullName evidence="4">Acyltransferase domain-containing protein</fullName>
    </submittedName>
</protein>
<dbReference type="RefSeq" id="WP_395514213.1">
    <property type="nucleotide sequence ID" value="NZ_JBBDHD010000356.1"/>
</dbReference>
<name>A0ABW7PRA2_9ACTN</name>
<dbReference type="InterPro" id="IPR050091">
    <property type="entry name" value="PKS_NRPS_Biosynth_Enz"/>
</dbReference>
<keyword evidence="2" id="KW-0511">Multifunctional enzyme</keyword>
<dbReference type="InterPro" id="IPR016035">
    <property type="entry name" value="Acyl_Trfase/lysoPLipase"/>
</dbReference>
<comment type="caution">
    <text evidence="4">The sequence shown here is derived from an EMBL/GenBank/DDBJ whole genome shotgun (WGS) entry which is preliminary data.</text>
</comment>
<evidence type="ECO:0000256" key="2">
    <source>
        <dbReference type="ARBA" id="ARBA00023268"/>
    </source>
</evidence>
<dbReference type="PANTHER" id="PTHR43775:SF51">
    <property type="entry name" value="INACTIVE PHENOLPHTHIOCEROL SYNTHESIS POLYKETIDE SYNTHASE TYPE I PKS1-RELATED"/>
    <property type="match status" value="1"/>
</dbReference>
<keyword evidence="5" id="KW-1185">Reference proteome</keyword>
<dbReference type="Proteomes" id="UP001610631">
    <property type="component" value="Unassembled WGS sequence"/>
</dbReference>
<dbReference type="EMBL" id="JBBDHD010000356">
    <property type="protein sequence ID" value="MFH7600690.1"/>
    <property type="molecule type" value="Genomic_DNA"/>
</dbReference>
<gene>
    <name evidence="4" type="ORF">WDV06_37220</name>
</gene>
<dbReference type="Gene3D" id="3.30.70.3290">
    <property type="match status" value="1"/>
</dbReference>
<dbReference type="Pfam" id="PF00698">
    <property type="entry name" value="Acyl_transf_1"/>
    <property type="match status" value="1"/>
</dbReference>
<accession>A0ABW7PRA2</accession>
<evidence type="ECO:0000256" key="1">
    <source>
        <dbReference type="ARBA" id="ARBA00022679"/>
    </source>
</evidence>
<sequence length="117" mass="12973">VDTAALDAAYWYRNLRQPVRFEDTVRALLAKGFATFVESSAHPVLVMGVQETAEALGAPVLTTGSLRRDEGGLQRFLTSAAELFVRGTDIDWASLFEGTGARRVDLPTYAFQREHQR</sequence>